<dbReference type="Gene3D" id="3.50.50.60">
    <property type="entry name" value="FAD/NAD(P)-binding domain"/>
    <property type="match status" value="1"/>
</dbReference>
<dbReference type="Proteomes" id="UP000310249">
    <property type="component" value="Unassembled WGS sequence"/>
</dbReference>
<dbReference type="GO" id="GO:0000166">
    <property type="term" value="F:nucleotide binding"/>
    <property type="evidence" value="ECO:0007669"/>
    <property type="project" value="UniProtKB-KW"/>
</dbReference>
<feature type="binding site" evidence="2">
    <location>
        <begin position="14"/>
        <end position="17"/>
    </location>
    <ligand>
        <name>FAD</name>
        <dbReference type="ChEBI" id="CHEBI:57692"/>
    </ligand>
</feature>
<keyword evidence="2" id="KW-0285">Flavoprotein</keyword>
<dbReference type="SUPFAM" id="SSF51905">
    <property type="entry name" value="FAD/NAD(P)-binding domain"/>
    <property type="match status" value="1"/>
</dbReference>
<dbReference type="RefSeq" id="WP_138550559.1">
    <property type="nucleotide sequence ID" value="NZ_PNCH01000013.1"/>
</dbReference>
<evidence type="ECO:0000256" key="1">
    <source>
        <dbReference type="PIRSR" id="PIRSR011396-1"/>
    </source>
</evidence>
<evidence type="ECO:0000256" key="2">
    <source>
        <dbReference type="PIRSR" id="PIRSR011396-2"/>
    </source>
</evidence>
<dbReference type="InterPro" id="IPR033856">
    <property type="entry name" value="Trp_halogen"/>
</dbReference>
<dbReference type="OrthoDB" id="7178350at2"/>
<comment type="caution">
    <text evidence="3">The sequence shown here is derived from an EMBL/GenBank/DDBJ whole genome shotgun (WGS) entry which is preliminary data.</text>
</comment>
<feature type="binding site" evidence="2">
    <location>
        <position position="349"/>
    </location>
    <ligand>
        <name>L-tryptophan</name>
        <dbReference type="ChEBI" id="CHEBI:57912"/>
    </ligand>
</feature>
<keyword evidence="2" id="KW-0274">FAD</keyword>
<feature type="binding site" evidence="2">
    <location>
        <position position="191"/>
    </location>
    <ligand>
        <name>FAD</name>
        <dbReference type="ChEBI" id="CHEBI:57692"/>
    </ligand>
</feature>
<reference evidence="4" key="2">
    <citation type="submission" date="2019-06" db="EMBL/GenBank/DDBJ databases">
        <title>Co-occurence of chitin degradation, pigmentation and bioactivity in marine Pseudoalteromonas.</title>
        <authorList>
            <person name="Sonnenschein E.C."/>
            <person name="Bech P.K."/>
        </authorList>
    </citation>
    <scope>NUCLEOTIDE SEQUENCE [LARGE SCALE GENOMIC DNA]</scope>
    <source>
        <strain evidence="4">S2676</strain>
    </source>
</reference>
<dbReference type="InterPro" id="IPR006905">
    <property type="entry name" value="Flavin_halogenase"/>
</dbReference>
<dbReference type="Pfam" id="PF04820">
    <property type="entry name" value="Trp_halogenase"/>
    <property type="match status" value="1"/>
</dbReference>
<keyword evidence="2" id="KW-0547">Nucleotide-binding</keyword>
<dbReference type="InterPro" id="IPR036188">
    <property type="entry name" value="FAD/NAD-bd_sf"/>
</dbReference>
<feature type="binding site" evidence="2">
    <location>
        <position position="79"/>
    </location>
    <ligand>
        <name>7-chloro-L-tryptophan</name>
        <dbReference type="ChEBI" id="CHEBI:58713"/>
    </ligand>
</feature>
<feature type="active site" evidence="1">
    <location>
        <position position="79"/>
    </location>
</feature>
<dbReference type="InterPro" id="IPR050816">
    <property type="entry name" value="Flavin-dep_Halogenase_NPB"/>
</dbReference>
<evidence type="ECO:0000313" key="3">
    <source>
        <dbReference type="EMBL" id="TMP28203.1"/>
    </source>
</evidence>
<dbReference type="PANTHER" id="PTHR43747:SF4">
    <property type="entry name" value="FLAVIN-DEPENDENT TRYPTOPHAN HALOGENASE"/>
    <property type="match status" value="1"/>
</dbReference>
<dbReference type="PIRSF" id="PIRSF011396">
    <property type="entry name" value="Trp_halogenase"/>
    <property type="match status" value="1"/>
</dbReference>
<proteinExistence type="predicted"/>
<accession>A0A5S3WMX2</accession>
<sequence>MQNTGVKELIILGGGTAGWMTAAMLSRIFRDKLSITLVESDEIATIGVGEASIPPLVDFNRGLGLDEREFITRTQATIKLGIEFTRWGSASAQYMHAFGSIGKRFGFCDFHHVWQHAQHMAEQHGTAKSTLWDYSLNFRAAKAGRFAHLPVIPNTRLPGLEYAYHFDAGLYAKLLKEVAQKQAVIRKEGKVTEVKLDQQTGEVSELVMHDGACLSADMFIDCSGLSAMLIDKTLNVGFDDWSHWLACDSALAIPTEHGDVPLLPYTQSIAHGAGWQWRIPLQHRVGNGLVFASRFCSEAQAREVLLSNLQGKPLDEPKLIRFKTGMRRKQWHKNVFAIGLSSGFLEPLESTSIHLIQSAIMRLIRHFPVSKQPDMQRAACNSEFSQEMKQIRDFIILHYKATKRDDTAFWRWCKDMEVPESLEQRLALFQQSGAVMRDEGNLFSNLAWQQVMLGQGIKPGALHPLAMQFSHEQASDLLDSLETLIQHTVDQLPTHRAFIDNMTQK</sequence>
<dbReference type="GO" id="GO:0004497">
    <property type="term" value="F:monooxygenase activity"/>
    <property type="evidence" value="ECO:0007669"/>
    <property type="project" value="InterPro"/>
</dbReference>
<organism evidence="3 4">
    <name type="scientific">Pseudoalteromonas rubra</name>
    <dbReference type="NCBI Taxonomy" id="43658"/>
    <lineage>
        <taxon>Bacteria</taxon>
        <taxon>Pseudomonadati</taxon>
        <taxon>Pseudomonadota</taxon>
        <taxon>Gammaproteobacteria</taxon>
        <taxon>Alteromonadales</taxon>
        <taxon>Pseudoalteromonadaceae</taxon>
        <taxon>Pseudoalteromonas</taxon>
    </lineage>
</organism>
<dbReference type="PANTHER" id="PTHR43747">
    <property type="entry name" value="FAD-BINDING PROTEIN"/>
    <property type="match status" value="1"/>
</dbReference>
<dbReference type="EMBL" id="PNCI01000027">
    <property type="protein sequence ID" value="TMP28203.1"/>
    <property type="molecule type" value="Genomic_DNA"/>
</dbReference>
<reference evidence="3 4" key="1">
    <citation type="submission" date="2018-01" db="EMBL/GenBank/DDBJ databases">
        <authorList>
            <person name="Paulsen S."/>
            <person name="Gram L.K."/>
        </authorList>
    </citation>
    <scope>NUCLEOTIDE SEQUENCE [LARGE SCALE GENOMIC DNA]</scope>
    <source>
        <strain evidence="3 4">S2676</strain>
    </source>
</reference>
<evidence type="ECO:0000313" key="4">
    <source>
        <dbReference type="Proteomes" id="UP000310249"/>
    </source>
</evidence>
<dbReference type="AlphaFoldDB" id="A0A5S3WMX2"/>
<feature type="binding site" evidence="2">
    <location>
        <position position="353"/>
    </location>
    <ligand>
        <name>FAD</name>
        <dbReference type="ChEBI" id="CHEBI:57692"/>
    </ligand>
</feature>
<name>A0A5S3WMX2_9GAMM</name>
<gene>
    <name evidence="3" type="ORF">CWB99_12395</name>
</gene>
<protein>
    <submittedName>
        <fullName evidence="3">Tryptophan halogenase</fullName>
    </submittedName>
</protein>
<feature type="binding site" evidence="2">
    <location>
        <position position="340"/>
    </location>
    <ligand>
        <name>FAD</name>
        <dbReference type="ChEBI" id="CHEBI:57692"/>
    </ligand>
</feature>